<dbReference type="Pfam" id="PF01381">
    <property type="entry name" value="HTH_3"/>
    <property type="match status" value="1"/>
</dbReference>
<name>A0ABS2NRY9_9FIRM</name>
<reference evidence="2 3" key="1">
    <citation type="submission" date="2021-01" db="EMBL/GenBank/DDBJ databases">
        <title>Genomic Encyclopedia of Type Strains, Phase IV (KMG-IV): sequencing the most valuable type-strain genomes for metagenomic binning, comparative biology and taxonomic classification.</title>
        <authorList>
            <person name="Goeker M."/>
        </authorList>
    </citation>
    <scope>NUCLEOTIDE SEQUENCE [LARGE SCALE GENOMIC DNA]</scope>
    <source>
        <strain evidence="2 3">DSM 25890</strain>
    </source>
</reference>
<evidence type="ECO:0000313" key="3">
    <source>
        <dbReference type="Proteomes" id="UP001314796"/>
    </source>
</evidence>
<comment type="caution">
    <text evidence="2">The sequence shown here is derived from an EMBL/GenBank/DDBJ whole genome shotgun (WGS) entry which is preliminary data.</text>
</comment>
<dbReference type="Gene3D" id="1.10.260.40">
    <property type="entry name" value="lambda repressor-like DNA-binding domains"/>
    <property type="match status" value="1"/>
</dbReference>
<dbReference type="CDD" id="cd00093">
    <property type="entry name" value="HTH_XRE"/>
    <property type="match status" value="1"/>
</dbReference>
<dbReference type="PROSITE" id="PS50943">
    <property type="entry name" value="HTH_CROC1"/>
    <property type="match status" value="1"/>
</dbReference>
<organism evidence="2 3">
    <name type="scientific">Alkaliphilus hydrothermalis</name>
    <dbReference type="NCBI Taxonomy" id="1482730"/>
    <lineage>
        <taxon>Bacteria</taxon>
        <taxon>Bacillati</taxon>
        <taxon>Bacillota</taxon>
        <taxon>Clostridia</taxon>
        <taxon>Peptostreptococcales</taxon>
        <taxon>Natronincolaceae</taxon>
        <taxon>Alkaliphilus</taxon>
    </lineage>
</organism>
<sequence length="139" mass="15759">MSKIYEGLGRKVWKYRKENNISTENFAKSIGVSGGLVNHIENAKYDVFKLELLSSIISKLGIPPGEILPLYDINSDVQFDLGTQDAEATEYCKQQMKLIINSFMATISEYGCTLENVSIISNHIQQEFETLIKLHRANR</sequence>
<evidence type="ECO:0000313" key="2">
    <source>
        <dbReference type="EMBL" id="MBM7615739.1"/>
    </source>
</evidence>
<dbReference type="EMBL" id="JAFBEE010000017">
    <property type="protein sequence ID" value="MBM7615739.1"/>
    <property type="molecule type" value="Genomic_DNA"/>
</dbReference>
<feature type="domain" description="HTH cro/C1-type" evidence="1">
    <location>
        <begin position="12"/>
        <end position="67"/>
    </location>
</feature>
<dbReference type="SUPFAM" id="SSF47413">
    <property type="entry name" value="lambda repressor-like DNA-binding domains"/>
    <property type="match status" value="1"/>
</dbReference>
<dbReference type="InterPro" id="IPR001387">
    <property type="entry name" value="Cro/C1-type_HTH"/>
</dbReference>
<dbReference type="SMART" id="SM00530">
    <property type="entry name" value="HTH_XRE"/>
    <property type="match status" value="1"/>
</dbReference>
<dbReference type="InterPro" id="IPR010982">
    <property type="entry name" value="Lambda_DNA-bd_dom_sf"/>
</dbReference>
<proteinExistence type="predicted"/>
<dbReference type="Proteomes" id="UP001314796">
    <property type="component" value="Unassembled WGS sequence"/>
</dbReference>
<gene>
    <name evidence="2" type="ORF">JOC73_002313</name>
</gene>
<accession>A0ABS2NRY9</accession>
<dbReference type="RefSeq" id="WP_204403289.1">
    <property type="nucleotide sequence ID" value="NZ_JAFBEE010000017.1"/>
</dbReference>
<evidence type="ECO:0000259" key="1">
    <source>
        <dbReference type="PROSITE" id="PS50943"/>
    </source>
</evidence>
<keyword evidence="3" id="KW-1185">Reference proteome</keyword>
<protein>
    <submittedName>
        <fullName evidence="2">Transcriptional regulator with XRE-family HTH domain</fullName>
    </submittedName>
</protein>